<dbReference type="OrthoDB" id="9808602at2"/>
<keyword evidence="5" id="KW-1185">Reference proteome</keyword>
<dbReference type="InterPro" id="IPR003362">
    <property type="entry name" value="Bact_transf"/>
</dbReference>
<sequence>MQIDVKQDEPFLKTVYKLLIKRIIDIFVSATVLMLLMPLFIIIGILIKIDSQGPIIYKQKRVGKGGKDFYVYKFRTMYSNADKIGPTITKEGDCRITRFGKVLRKLSLDELPQMFNVLLGQMSLIGYRPGVRENYSEADLKSRIFDLQPGITGYAQVMGRSALTTEEKRNWELKYVEDISFTVDLKIFLLTIKKVVAREAAY</sequence>
<dbReference type="GO" id="GO:0016780">
    <property type="term" value="F:phosphotransferase activity, for other substituted phosphate groups"/>
    <property type="evidence" value="ECO:0007669"/>
    <property type="project" value="TreeGrafter"/>
</dbReference>
<gene>
    <name evidence="4" type="ORF">EFD62_07065</name>
</gene>
<feature type="transmembrane region" description="Helical" evidence="2">
    <location>
        <begin position="23"/>
        <end position="47"/>
    </location>
</feature>
<evidence type="ECO:0000256" key="2">
    <source>
        <dbReference type="SAM" id="Phobius"/>
    </source>
</evidence>
<evidence type="ECO:0000256" key="1">
    <source>
        <dbReference type="ARBA" id="ARBA00006464"/>
    </source>
</evidence>
<comment type="similarity">
    <text evidence="1">Belongs to the bacterial sugar transferase family.</text>
</comment>
<protein>
    <submittedName>
        <fullName evidence="4">Sugar transferase</fullName>
    </submittedName>
</protein>
<proteinExistence type="inferred from homology"/>
<accession>A0A4Q0I541</accession>
<dbReference type="AlphaFoldDB" id="A0A4Q0I541"/>
<evidence type="ECO:0000259" key="3">
    <source>
        <dbReference type="Pfam" id="PF02397"/>
    </source>
</evidence>
<comment type="caution">
    <text evidence="4">The sequence shown here is derived from an EMBL/GenBank/DDBJ whole genome shotgun (WGS) entry which is preliminary data.</text>
</comment>
<dbReference type="PANTHER" id="PTHR30576:SF0">
    <property type="entry name" value="UNDECAPRENYL-PHOSPHATE N-ACETYLGALACTOSAMINYL 1-PHOSPHATE TRANSFERASE-RELATED"/>
    <property type="match status" value="1"/>
</dbReference>
<keyword evidence="4" id="KW-0808">Transferase</keyword>
<reference evidence="5" key="1">
    <citation type="submission" date="2018-11" db="EMBL/GenBank/DDBJ databases">
        <title>Genome sequencing of a novel mesophilic and cellulolytic organism within the genus Hungateiclostridium.</title>
        <authorList>
            <person name="Rettenmaier R."/>
            <person name="Liebl W."/>
            <person name="Zverlov V."/>
        </authorList>
    </citation>
    <scope>NUCLEOTIDE SEQUENCE [LARGE SCALE GENOMIC DNA]</scope>
    <source>
        <strain evidence="5">N2K1</strain>
    </source>
</reference>
<dbReference type="RefSeq" id="WP_069195690.1">
    <property type="nucleotide sequence ID" value="NZ_RLII01000006.1"/>
</dbReference>
<keyword evidence="2" id="KW-0812">Transmembrane</keyword>
<dbReference type="Proteomes" id="UP000289166">
    <property type="component" value="Unassembled WGS sequence"/>
</dbReference>
<dbReference type="PANTHER" id="PTHR30576">
    <property type="entry name" value="COLANIC BIOSYNTHESIS UDP-GLUCOSE LIPID CARRIER TRANSFERASE"/>
    <property type="match status" value="1"/>
</dbReference>
<keyword evidence="2" id="KW-1133">Transmembrane helix</keyword>
<keyword evidence="2" id="KW-0472">Membrane</keyword>
<feature type="domain" description="Bacterial sugar transferase" evidence="3">
    <location>
        <begin position="21"/>
        <end position="196"/>
    </location>
</feature>
<organism evidence="4 5">
    <name type="scientific">Acetivibrio mesophilus</name>
    <dbReference type="NCBI Taxonomy" id="2487273"/>
    <lineage>
        <taxon>Bacteria</taxon>
        <taxon>Bacillati</taxon>
        <taxon>Bacillota</taxon>
        <taxon>Clostridia</taxon>
        <taxon>Eubacteriales</taxon>
        <taxon>Oscillospiraceae</taxon>
        <taxon>Acetivibrio</taxon>
    </lineage>
</organism>
<dbReference type="Pfam" id="PF02397">
    <property type="entry name" value="Bac_transf"/>
    <property type="match status" value="1"/>
</dbReference>
<name>A0A4Q0I541_9FIRM</name>
<evidence type="ECO:0000313" key="5">
    <source>
        <dbReference type="Proteomes" id="UP000289166"/>
    </source>
</evidence>
<evidence type="ECO:0000313" key="4">
    <source>
        <dbReference type="EMBL" id="RXE59416.1"/>
    </source>
</evidence>
<dbReference type="EMBL" id="RLII01000006">
    <property type="protein sequence ID" value="RXE59416.1"/>
    <property type="molecule type" value="Genomic_DNA"/>
</dbReference>